<evidence type="ECO:0000313" key="14">
    <source>
        <dbReference type="EMBL" id="KDQ33536.1"/>
    </source>
</evidence>
<evidence type="ECO:0000256" key="4">
    <source>
        <dbReference type="ARBA" id="ARBA00022776"/>
    </source>
</evidence>
<dbReference type="VEuPathDB" id="FungiDB:PLEOSDRAFT_1061192"/>
<dbReference type="FunCoup" id="A0A067PCA9">
    <property type="interactions" value="198"/>
</dbReference>
<keyword evidence="2 10" id="KW-0158">Chromosome</keyword>
<gene>
    <name evidence="14" type="ORF">PLEOSDRAFT_1061192</name>
</gene>
<comment type="subcellular location">
    <subcellularLocation>
        <location evidence="10">Chromosome</location>
        <location evidence="10">Centromere</location>
        <location evidence="10">Kinetochore</location>
    </subcellularLocation>
    <subcellularLocation>
        <location evidence="10">Nucleus</location>
    </subcellularLocation>
</comment>
<feature type="compositionally biased region" description="Low complexity" evidence="12">
    <location>
        <begin position="32"/>
        <end position="45"/>
    </location>
</feature>
<evidence type="ECO:0000256" key="6">
    <source>
        <dbReference type="ARBA" id="ARBA00023054"/>
    </source>
</evidence>
<dbReference type="GO" id="GO:0051315">
    <property type="term" value="P:attachment of mitotic spindle microtubules to kinetochore"/>
    <property type="evidence" value="ECO:0007669"/>
    <property type="project" value="UniProtKB-UniRule"/>
</dbReference>
<keyword evidence="7 10" id="KW-0539">Nucleus</keyword>
<evidence type="ECO:0000256" key="2">
    <source>
        <dbReference type="ARBA" id="ARBA00022454"/>
    </source>
</evidence>
<dbReference type="InParanoid" id="A0A067PCA9"/>
<reference evidence="15" key="1">
    <citation type="journal article" date="2014" name="Proc. Natl. Acad. Sci. U.S.A.">
        <title>Extensive sampling of basidiomycete genomes demonstrates inadequacy of the white-rot/brown-rot paradigm for wood decay fungi.</title>
        <authorList>
            <person name="Riley R."/>
            <person name="Salamov A.A."/>
            <person name="Brown D.W."/>
            <person name="Nagy L.G."/>
            <person name="Floudas D."/>
            <person name="Held B.W."/>
            <person name="Levasseur A."/>
            <person name="Lombard V."/>
            <person name="Morin E."/>
            <person name="Otillar R."/>
            <person name="Lindquist E.A."/>
            <person name="Sun H."/>
            <person name="LaButti K.M."/>
            <person name="Schmutz J."/>
            <person name="Jabbour D."/>
            <person name="Luo H."/>
            <person name="Baker S.E."/>
            <person name="Pisabarro A.G."/>
            <person name="Walton J.D."/>
            <person name="Blanchette R.A."/>
            <person name="Henrissat B."/>
            <person name="Martin F."/>
            <person name="Cullen D."/>
            <person name="Hibbett D.S."/>
            <person name="Grigoriev I.V."/>
        </authorList>
    </citation>
    <scope>NUCLEOTIDE SEQUENCE [LARGE SCALE GENOMIC DNA]</scope>
    <source>
        <strain evidence="15">PC15</strain>
    </source>
</reference>
<dbReference type="OrthoDB" id="7459479at2759"/>
<feature type="compositionally biased region" description="Polar residues" evidence="12">
    <location>
        <begin position="8"/>
        <end position="27"/>
    </location>
</feature>
<keyword evidence="8 10" id="KW-0131">Cell cycle</keyword>
<dbReference type="GO" id="GO:0005634">
    <property type="term" value="C:nucleus"/>
    <property type="evidence" value="ECO:0007669"/>
    <property type="project" value="UniProtKB-SubCell"/>
</dbReference>
<keyword evidence="3 10" id="KW-0132">Cell division</keyword>
<dbReference type="InterPro" id="IPR005550">
    <property type="entry name" value="Kinetochore_Ndc80"/>
</dbReference>
<dbReference type="HOGENOM" id="CLU_012583_1_1_1"/>
<keyword evidence="4 10" id="KW-0498">Mitosis</keyword>
<comment type="similarity">
    <text evidence="1 10">Belongs to the NDC80/HEC1 family.</text>
</comment>
<feature type="region of interest" description="Disordered" evidence="12">
    <location>
        <begin position="1"/>
        <end position="52"/>
    </location>
</feature>
<dbReference type="InterPro" id="IPR038273">
    <property type="entry name" value="Ndc80_sf"/>
</dbReference>
<organism evidence="14 15">
    <name type="scientific">Pleurotus ostreatus (strain PC15)</name>
    <name type="common">Oyster mushroom</name>
    <dbReference type="NCBI Taxonomy" id="1137138"/>
    <lineage>
        <taxon>Eukaryota</taxon>
        <taxon>Fungi</taxon>
        <taxon>Dikarya</taxon>
        <taxon>Basidiomycota</taxon>
        <taxon>Agaricomycotina</taxon>
        <taxon>Agaricomycetes</taxon>
        <taxon>Agaricomycetidae</taxon>
        <taxon>Agaricales</taxon>
        <taxon>Pleurotineae</taxon>
        <taxon>Pleurotaceae</taxon>
        <taxon>Pleurotus</taxon>
    </lineage>
</organism>
<feature type="coiled-coil region" evidence="11">
    <location>
        <begin position="433"/>
        <end position="538"/>
    </location>
</feature>
<keyword evidence="9 10" id="KW-0137">Centromere</keyword>
<dbReference type="Proteomes" id="UP000027073">
    <property type="component" value="Unassembled WGS sequence"/>
</dbReference>
<name>A0A067PCA9_PLEO1</name>
<dbReference type="PANTHER" id="PTHR10643">
    <property type="entry name" value="KINETOCHORE PROTEIN NDC80"/>
    <property type="match status" value="1"/>
</dbReference>
<evidence type="ECO:0000256" key="1">
    <source>
        <dbReference type="ARBA" id="ARBA00007050"/>
    </source>
</evidence>
<evidence type="ECO:0000256" key="11">
    <source>
        <dbReference type="SAM" id="Coils"/>
    </source>
</evidence>
<evidence type="ECO:0000256" key="7">
    <source>
        <dbReference type="ARBA" id="ARBA00023242"/>
    </source>
</evidence>
<feature type="coiled-coil region" evidence="11">
    <location>
        <begin position="208"/>
        <end position="291"/>
    </location>
</feature>
<dbReference type="GO" id="GO:0031262">
    <property type="term" value="C:Ndc80 complex"/>
    <property type="evidence" value="ECO:0007669"/>
    <property type="project" value="UniProtKB-UniRule"/>
</dbReference>
<evidence type="ECO:0000256" key="5">
    <source>
        <dbReference type="ARBA" id="ARBA00022838"/>
    </source>
</evidence>
<evidence type="ECO:0000313" key="15">
    <source>
        <dbReference type="Proteomes" id="UP000027073"/>
    </source>
</evidence>
<evidence type="ECO:0000256" key="9">
    <source>
        <dbReference type="ARBA" id="ARBA00023328"/>
    </source>
</evidence>
<dbReference type="InterPro" id="IPR055260">
    <property type="entry name" value="Ndc80_CH"/>
</dbReference>
<keyword evidence="6 11" id="KW-0175">Coiled coil</keyword>
<keyword evidence="5 10" id="KW-0995">Kinetochore</keyword>
<proteinExistence type="inferred from homology"/>
<evidence type="ECO:0000256" key="3">
    <source>
        <dbReference type="ARBA" id="ARBA00022618"/>
    </source>
</evidence>
<accession>A0A067PCA9</accession>
<dbReference type="Pfam" id="PF03801">
    <property type="entry name" value="Ndc80_HEC"/>
    <property type="match status" value="1"/>
</dbReference>
<evidence type="ECO:0000256" key="10">
    <source>
        <dbReference type="RuleBase" id="RU368072"/>
    </source>
</evidence>
<sequence length="571" mass="65133">MLKPPSSARRSTINYGRTPLHNSTRRTSIWAGGSQQSAPSGSQTSKDPRPLRDRQYQSKMRQDILSYLQGDDFDISMGTLTNIQGKDYRAIFTYLLLTLDPCHPLNENARFEEQFVPALKSLKYPYAHQIDNKWLAAPASMHSWPSLLGVLHWLVEVCKVSGHPTLQFAADVPEEFDQPCDHLTLAFEYYTHSYLVWLDGSDEFPEAKQALEDRFAKKNERVQRDLEEQTNQLNELKMELHRLESSAAPVAKLQNENELLRGDSEKFQKILHQYEGRKKKLIDTIASEKAELALRDAHLQQLASDQTRLAEIVKTQNLSPEEVIRMNTEHETLSRNLEDLKQKIEETRRTVMSLEVNVTNRAAAAEEALDSYTNLLSKLELFPPLPVPLHDIDLTLEINTGASNHLQLLNGADIRKVIKPTLSTIAEMKRGERAEVESERIKVDNELDQLTVDCENVDQEIEELEKKVVGLNEQADDLREAAQQEALVSNAEAARLERELAHARTAALANGMGVKSRLQALQFDYREQIEKVARLKEETVRAIMKNSNDICMFKQEVSRLLGDLRKFTEED</sequence>
<dbReference type="AlphaFoldDB" id="A0A067PCA9"/>
<dbReference type="GO" id="GO:0051301">
    <property type="term" value="P:cell division"/>
    <property type="evidence" value="ECO:0007669"/>
    <property type="project" value="UniProtKB-UniRule"/>
</dbReference>
<dbReference type="PANTHER" id="PTHR10643:SF2">
    <property type="entry name" value="KINETOCHORE PROTEIN NDC80 HOMOLOG"/>
    <property type="match status" value="1"/>
</dbReference>
<protein>
    <recommendedName>
        <fullName evidence="10">Kinetochore protein NDC80</fullName>
    </recommendedName>
</protein>
<comment type="function">
    <text evidence="10">Acts as a component of the essential kinetochore-associated NDC80 complex, which is required for chromosome segregation and spindle checkpoint activity.</text>
</comment>
<comment type="subunit">
    <text evidence="10">Component of the NDC80 complex.</text>
</comment>
<dbReference type="EMBL" id="KL198004">
    <property type="protein sequence ID" value="KDQ33536.1"/>
    <property type="molecule type" value="Genomic_DNA"/>
</dbReference>
<evidence type="ECO:0000259" key="13">
    <source>
        <dbReference type="Pfam" id="PF03801"/>
    </source>
</evidence>
<evidence type="ECO:0000256" key="12">
    <source>
        <dbReference type="SAM" id="MobiDB-lite"/>
    </source>
</evidence>
<dbReference type="Gene3D" id="1.10.418.30">
    <property type="entry name" value="Ncd80 complex, Ncd80 subunit"/>
    <property type="match status" value="1"/>
</dbReference>
<evidence type="ECO:0000256" key="8">
    <source>
        <dbReference type="ARBA" id="ARBA00023306"/>
    </source>
</evidence>
<dbReference type="STRING" id="1137138.A0A067PCA9"/>
<feature type="coiled-coil region" evidence="11">
    <location>
        <begin position="323"/>
        <end position="357"/>
    </location>
</feature>
<feature type="domain" description="Kinetochore protein Ndc80 CH" evidence="13">
    <location>
        <begin position="26"/>
        <end position="160"/>
    </location>
</feature>